<evidence type="ECO:0000313" key="3">
    <source>
        <dbReference type="Proteomes" id="UP000011731"/>
    </source>
</evidence>
<dbReference type="PANTHER" id="PTHR33930">
    <property type="entry name" value="ALKYL HYDROPEROXIDE REDUCTASE AHPD"/>
    <property type="match status" value="1"/>
</dbReference>
<sequence length="252" mass="27566">MTGIETGNMDRDGRIGARISKVFGDVSRQWRWFTALDSASAEAFSEFLDAAYGSGDLPPHIRELLLLAHDASVTVRDSRGVELRVRRALDAGASRREVLDVLLLLPFVALHGVTEGLPLVYDVETYDVPAATEGPYWAPFEAKFPGVHGMLAEELPDFFDAYRLLGRVVWERSELAPKWRELVLVVADMSTTHLFSRGAALHVENALRYGATRREVAAALALTAVFANTAVELGIAALESVEEAGRAQPPAH</sequence>
<dbReference type="InterPro" id="IPR029032">
    <property type="entry name" value="AhpD-like"/>
</dbReference>
<comment type="caution">
    <text evidence="2">The sequence shown here is derived from an EMBL/GenBank/DDBJ whole genome shotgun (WGS) entry which is preliminary data.</text>
</comment>
<dbReference type="Gene3D" id="1.20.1290.10">
    <property type="entry name" value="AhpD-like"/>
    <property type="match status" value="1"/>
</dbReference>
<organism evidence="2 3">
    <name type="scientific">Rhodococcus ruber BKS 20-38</name>
    <dbReference type="NCBI Taxonomy" id="1278076"/>
    <lineage>
        <taxon>Bacteria</taxon>
        <taxon>Bacillati</taxon>
        <taxon>Actinomycetota</taxon>
        <taxon>Actinomycetes</taxon>
        <taxon>Mycobacteriales</taxon>
        <taxon>Nocardiaceae</taxon>
        <taxon>Rhodococcus</taxon>
    </lineage>
</organism>
<dbReference type="RefSeq" id="WP_003938506.1">
    <property type="nucleotide sequence ID" value="NZ_AOEX01000081.1"/>
</dbReference>
<dbReference type="Pfam" id="PF02627">
    <property type="entry name" value="CMD"/>
    <property type="match status" value="1"/>
</dbReference>
<dbReference type="PANTHER" id="PTHR33930:SF2">
    <property type="entry name" value="BLR3452 PROTEIN"/>
    <property type="match status" value="1"/>
</dbReference>
<dbReference type="Proteomes" id="UP000011731">
    <property type="component" value="Unassembled WGS sequence"/>
</dbReference>
<proteinExistence type="predicted"/>
<reference evidence="2 3" key="1">
    <citation type="journal article" date="2013" name="Genome Announc.">
        <title>Draft Genome Sequence of Rhodococcus ruber Strain BKS 20-38.</title>
        <authorList>
            <person name="Bala M."/>
            <person name="Kumar S."/>
            <person name="Raghava G.P."/>
            <person name="Mayilraj S."/>
        </authorList>
    </citation>
    <scope>NUCLEOTIDE SEQUENCE [LARGE SCALE GENOMIC DNA]</scope>
    <source>
        <strain evidence="2 3">BKS 20-38</strain>
    </source>
</reference>
<accession>M2Y3T0</accession>
<evidence type="ECO:0000259" key="1">
    <source>
        <dbReference type="Pfam" id="PF02627"/>
    </source>
</evidence>
<dbReference type="InterPro" id="IPR003779">
    <property type="entry name" value="CMD-like"/>
</dbReference>
<dbReference type="AlphaFoldDB" id="M2Y3T0"/>
<gene>
    <name evidence="2" type="ORF">G352_22216</name>
</gene>
<dbReference type="GO" id="GO:0051920">
    <property type="term" value="F:peroxiredoxin activity"/>
    <property type="evidence" value="ECO:0007669"/>
    <property type="project" value="InterPro"/>
</dbReference>
<dbReference type="PATRIC" id="fig|1278076.4.peg.4555"/>
<keyword evidence="3" id="KW-1185">Reference proteome</keyword>
<name>M2Y3T0_9NOCA</name>
<evidence type="ECO:0000313" key="2">
    <source>
        <dbReference type="EMBL" id="EME56250.1"/>
    </source>
</evidence>
<protein>
    <submittedName>
        <fullName evidence="2">Carboxymuconolactone decarboxylase</fullName>
    </submittedName>
</protein>
<feature type="domain" description="Carboxymuconolactone decarboxylase-like" evidence="1">
    <location>
        <begin position="156"/>
        <end position="238"/>
    </location>
</feature>
<dbReference type="SUPFAM" id="SSF69118">
    <property type="entry name" value="AhpD-like"/>
    <property type="match status" value="2"/>
</dbReference>
<dbReference type="EMBL" id="AOEX01000081">
    <property type="protein sequence ID" value="EME56250.1"/>
    <property type="molecule type" value="Genomic_DNA"/>
</dbReference>